<evidence type="ECO:0000256" key="3">
    <source>
        <dbReference type="PROSITE-ProRule" id="PRU00023"/>
    </source>
</evidence>
<dbReference type="InterPro" id="IPR036770">
    <property type="entry name" value="Ankyrin_rpt-contain_sf"/>
</dbReference>
<dbReference type="Gene3D" id="1.25.40.20">
    <property type="entry name" value="Ankyrin repeat-containing domain"/>
    <property type="match status" value="3"/>
</dbReference>
<organism evidence="5 6">
    <name type="scientific">Phaeomoniella chlamydospora</name>
    <name type="common">Phaeoacremonium chlamydosporum</name>
    <dbReference type="NCBI Taxonomy" id="158046"/>
    <lineage>
        <taxon>Eukaryota</taxon>
        <taxon>Fungi</taxon>
        <taxon>Dikarya</taxon>
        <taxon>Ascomycota</taxon>
        <taxon>Pezizomycotina</taxon>
        <taxon>Eurotiomycetes</taxon>
        <taxon>Chaetothyriomycetidae</taxon>
        <taxon>Phaeomoniellales</taxon>
        <taxon>Phaeomoniellaceae</taxon>
        <taxon>Phaeomoniella</taxon>
    </lineage>
</organism>
<reference evidence="5 6" key="1">
    <citation type="submission" date="2015-05" db="EMBL/GenBank/DDBJ databases">
        <title>Distinctive expansion of gene families associated with plant cell wall degradation and secondary metabolism in the genomes of grapevine trunk pathogens.</title>
        <authorList>
            <person name="Lawrence D.P."/>
            <person name="Travadon R."/>
            <person name="Rolshausen P.E."/>
            <person name="Baumgartner K."/>
        </authorList>
    </citation>
    <scope>NUCLEOTIDE SEQUENCE [LARGE SCALE GENOMIC DNA]</scope>
    <source>
        <strain evidence="5">UCRPC4</strain>
    </source>
</reference>
<feature type="region of interest" description="Disordered" evidence="4">
    <location>
        <begin position="591"/>
        <end position="672"/>
    </location>
</feature>
<dbReference type="Pfam" id="PF12796">
    <property type="entry name" value="Ank_2"/>
    <property type="match status" value="1"/>
</dbReference>
<feature type="repeat" description="ANK" evidence="3">
    <location>
        <begin position="566"/>
        <end position="598"/>
    </location>
</feature>
<reference evidence="5 6" key="2">
    <citation type="submission" date="2015-05" db="EMBL/GenBank/DDBJ databases">
        <authorList>
            <person name="Morales-Cruz A."/>
            <person name="Amrine K.C."/>
            <person name="Cantu D."/>
        </authorList>
    </citation>
    <scope>NUCLEOTIDE SEQUENCE [LARGE SCALE GENOMIC DNA]</scope>
    <source>
        <strain evidence="5">UCRPC4</strain>
    </source>
</reference>
<name>A0A0G2E2T1_PHACM</name>
<accession>A0A0G2E2T1</accession>
<dbReference type="OrthoDB" id="539213at2759"/>
<proteinExistence type="predicted"/>
<feature type="repeat" description="ANK" evidence="3">
    <location>
        <begin position="533"/>
        <end position="565"/>
    </location>
</feature>
<sequence>MAMELPELPVPLQDFISHVDQSDLPVVETLQPYLRYEAKLREIFAQEPQNRLLQNFHVNTVPLFSGHESKLRVRSRDLENESELEKDRYLLSLSDEDRKTHGSPAIVQSLKQFKQNLNIFCESSLSEFDWSNVVVAGSAVVTSLLPVPKPHNQSRRALREYYHDKLAPASDVDIFIYGLNEEEAMNKILQIEAKINDNILHETTTIRTKNAITIVSQYPTRHVQIVLRLYQSVSEILTGFDVDCSCVAFDGSQVWATPRAVAAFMTQVNTIDLSRRSPSYENRLSKYSHRGFEAYWPLLERTRVDPTIFERSFDRVKGLARLLVLEKLPTAEARENYMDQRRLERGRPEIPWHARRRTFTGNKKDVQPDDVAEWVEDEDVSSYHTFTIPYGPKYNARKIEKIIFKKDILLNAEWAQPEERTVTLHRHPAFFGSAKDIFEDCCGFCPEPTTDDELLLAEKESKMYVKGHIQFIKDDPGRQAIGSFNPTTEDDWTNMAYIGNTEALCEAIVLGDIDFVDYWCRQEDTDINRRDHTGRTPLHLAALCGSPKMVQCLIDHGARLTARLVDGLTALHIAASRGEMGSVEALLHKSEENEANEEPRRAWRQPSPGVSRDPAENSDIQTSDDDSNESDYDKLEGRSIASRDTTHLTHGSFVRVENEPEGLYSPGKDDDLEDQDIIDLEAPAWDCPVNPLHLAIMNGHTEIVEALISDFGADVLQPIKITSTYSKQPLAAILTLVLAARFAPNPDLMIHTLLDKGASCSQADMDEITVLHHIVNDNNIKALKLMFDHNGPAPQNAINHITIAGWEGSPIVLSPLLTSIRKCNSDIALELLKRGASPVISKEAFSRGYHRKFERASKDPDKMHTIFLDRVEQPIILAIQNDLPTVALRLLELGAEASTINTAGQRKIGNREEPFYYFSRREAPRSLLDLTIERIAALTKELDSIRTYKESVVAVRSTISLAVDHGHLSGLSSGTYQHWLGTGDLELANFILKEMIDECENRVTCTEDREYDEVARVTKIAGLEKALMDYKTFQSELKCRNGKPLKDLHPNTTLSDGNNHVGDEYDHKEDGKDSPPYSTCFKFLVPDLGDTERKGYIKLFEAAWEGDGETVKYLTMGPWKLEQDRAVCDKASSDETMQSPLQVAVQDDRGFSPFSLALFRRHFTLARLIFEIAIAQYQPNDDDARYRYSLQPLDEGDDYPSDEDDEDVNIYSGLANGIFTVEDVGALGKAVQSKTSPMEMLKWRCEPWRFVDVHRPTLFMPKPTGRDWLDDKMPWREFHRRFSDRGHIQKTIADYAIEADDLKLLIFILDRFQDLNIRCRDSSHSSAALDSQQYAIALIFDNLFDLAMLLGKTAMLDHIIKATGARFPLRRLVELKGLRVQEQHRYYKGLTVHGKKREDWTEASRGGVSMNKVQSETPPLLRSAFAGHASSIKYFLSDEPFQRYKSYSESHDDNKFIQALNDAPGGYEKSLQDWLGSRRHLAIHGSVLAELAAKGQNKHLECIIEAVPSTINSVNHEDLTPLHLAFQYGRLAAAKLLLKRGADPTKRDKKGRNLMHHYLTMNSWAHKHNAEVFRQFLSLLERDAVEDMFMQRTSVVDGSHTPLSTYVHSHLHHDGVVEIWQIIQSYTNGADLQVMEGCGDFLLHYIVRNGGTRLADAVLKFDPTLLSFENATGTTPLECVNRAYLNRCSDIDKVPQNNWPNHLTSRLVDRSIKSQDNLESTWRLCNNVASFTNSKRKLISLSEANEVAKRLALQKTRNSPSGVTPTTRDRPHDEVDDWMQKATQNSEELEQLINASRS</sequence>
<dbReference type="PROSITE" id="PS50297">
    <property type="entry name" value="ANK_REP_REGION"/>
    <property type="match status" value="3"/>
</dbReference>
<evidence type="ECO:0000256" key="4">
    <source>
        <dbReference type="SAM" id="MobiDB-lite"/>
    </source>
</evidence>
<dbReference type="Proteomes" id="UP000053317">
    <property type="component" value="Unassembled WGS sequence"/>
</dbReference>
<dbReference type="SMART" id="SM00248">
    <property type="entry name" value="ANK"/>
    <property type="match status" value="9"/>
</dbReference>
<evidence type="ECO:0000256" key="2">
    <source>
        <dbReference type="ARBA" id="ARBA00023043"/>
    </source>
</evidence>
<dbReference type="EMBL" id="LCWF01000158">
    <property type="protein sequence ID" value="KKY16671.1"/>
    <property type="molecule type" value="Genomic_DNA"/>
</dbReference>
<evidence type="ECO:0000313" key="6">
    <source>
        <dbReference type="Proteomes" id="UP000053317"/>
    </source>
</evidence>
<feature type="compositionally biased region" description="Basic and acidic residues" evidence="4">
    <location>
        <begin position="591"/>
        <end position="601"/>
    </location>
</feature>
<evidence type="ECO:0000313" key="5">
    <source>
        <dbReference type="EMBL" id="KKY16671.1"/>
    </source>
</evidence>
<feature type="compositionally biased region" description="Basic and acidic residues" evidence="4">
    <location>
        <begin position="1061"/>
        <end position="1073"/>
    </location>
</feature>
<evidence type="ECO:0000256" key="1">
    <source>
        <dbReference type="ARBA" id="ARBA00022737"/>
    </source>
</evidence>
<feature type="region of interest" description="Disordered" evidence="4">
    <location>
        <begin position="1752"/>
        <end position="1776"/>
    </location>
</feature>
<gene>
    <name evidence="5" type="ORF">UCRPC4_g05854</name>
</gene>
<keyword evidence="6" id="KW-1185">Reference proteome</keyword>
<dbReference type="Pfam" id="PF00023">
    <property type="entry name" value="Ank"/>
    <property type="match status" value="2"/>
</dbReference>
<feature type="compositionally biased region" description="Polar residues" evidence="4">
    <location>
        <begin position="1755"/>
        <end position="1766"/>
    </location>
</feature>
<dbReference type="SUPFAM" id="SSF48403">
    <property type="entry name" value="Ankyrin repeat"/>
    <property type="match status" value="2"/>
</dbReference>
<dbReference type="PANTHER" id="PTHR24198">
    <property type="entry name" value="ANKYRIN REPEAT AND PROTEIN KINASE DOMAIN-CONTAINING PROTEIN"/>
    <property type="match status" value="1"/>
</dbReference>
<dbReference type="PROSITE" id="PS50088">
    <property type="entry name" value="ANK_REPEAT"/>
    <property type="match status" value="3"/>
</dbReference>
<protein>
    <submittedName>
        <fullName evidence="5">Putative ankyrin repeat protein</fullName>
    </submittedName>
</protein>
<keyword evidence="2 3" id="KW-0040">ANK repeat</keyword>
<keyword evidence="1" id="KW-0677">Repeat</keyword>
<dbReference type="InterPro" id="IPR002110">
    <property type="entry name" value="Ankyrin_rpt"/>
</dbReference>
<dbReference type="PANTHER" id="PTHR24198:SF165">
    <property type="entry name" value="ANKYRIN REPEAT-CONTAINING PROTEIN-RELATED"/>
    <property type="match status" value="1"/>
</dbReference>
<comment type="caution">
    <text evidence="5">The sequence shown here is derived from an EMBL/GenBank/DDBJ whole genome shotgun (WGS) entry which is preliminary data.</text>
</comment>
<feature type="region of interest" description="Disordered" evidence="4">
    <location>
        <begin position="1048"/>
        <end position="1074"/>
    </location>
</feature>
<feature type="repeat" description="ANK" evidence="3">
    <location>
        <begin position="1517"/>
        <end position="1549"/>
    </location>
</feature>